<evidence type="ECO:0000256" key="3">
    <source>
        <dbReference type="SAM" id="SignalP"/>
    </source>
</evidence>
<reference evidence="6" key="1">
    <citation type="submission" date="2016-10" db="EMBL/GenBank/DDBJ databases">
        <authorList>
            <person name="Varghese N."/>
            <person name="Submissions S."/>
        </authorList>
    </citation>
    <scope>NUCLEOTIDE SEQUENCE [LARGE SCALE GENOMIC DNA]</scope>
    <source>
        <strain evidence="6">DSM 23317</strain>
    </source>
</reference>
<dbReference type="InterPro" id="IPR036278">
    <property type="entry name" value="Sialidase_sf"/>
</dbReference>
<feature type="domain" description="Photosynthesis system II assembly factor Ycf48/Hcf136-like" evidence="4">
    <location>
        <begin position="194"/>
        <end position="332"/>
    </location>
</feature>
<dbReference type="PANTHER" id="PTHR47199:SF2">
    <property type="entry name" value="PHOTOSYSTEM II STABILITY_ASSEMBLY FACTOR HCF136, CHLOROPLASTIC"/>
    <property type="match status" value="1"/>
</dbReference>
<dbReference type="Pfam" id="PF14870">
    <property type="entry name" value="PSII_BNR"/>
    <property type="match status" value="2"/>
</dbReference>
<dbReference type="EMBL" id="FNEM01000012">
    <property type="protein sequence ID" value="SDJ70456.1"/>
    <property type="molecule type" value="Genomic_DNA"/>
</dbReference>
<dbReference type="AlphaFoldDB" id="A0A1G8VWZ3"/>
<feature type="chain" id="PRO_5011603484" description="Photosynthesis system II assembly factor Ycf48/Hcf136-like domain-containing protein" evidence="3">
    <location>
        <begin position="19"/>
        <end position="340"/>
    </location>
</feature>
<dbReference type="GO" id="GO:0009523">
    <property type="term" value="C:photosystem II"/>
    <property type="evidence" value="ECO:0007669"/>
    <property type="project" value="UniProtKB-KW"/>
</dbReference>
<sequence>MRYTMLFPLVLIGTPVLADVPTPLPNPAIHATKASVSPMMSLAQTSNGMIAVGNRGHVLYSPSGKGEWQQAKVPVSTMLTRVVMVNDSLGWALGHDATILRTDDGGASWQVQQWLPEVEIPLLDAHFFDSDNGITVGAYGQLFRTADGGKHWQFEFLDSLLIEDDRLYLEEIREESEQDYLAERAAMLPHINGITELKDGSLFIVGEMGLMARSTDQGKTWTRLPEVYFGSLLDMVETQGGDWVAFGLRGNVFQSTDQGQSWYPLEVDTLSTFNGGRVMSDGSVILVANGGILARRKKDSDDFVVHQVAKGQDLVDVVEGQPGQYWVVGSHGVQDITIKQ</sequence>
<feature type="signal peptide" evidence="3">
    <location>
        <begin position="1"/>
        <end position="18"/>
    </location>
</feature>
<dbReference type="InterPro" id="IPR028203">
    <property type="entry name" value="PSII_CF48-like_dom"/>
</dbReference>
<proteinExistence type="predicted"/>
<dbReference type="PANTHER" id="PTHR47199">
    <property type="entry name" value="PHOTOSYSTEM II STABILITY/ASSEMBLY FACTOR HCF136, CHLOROPLASTIC"/>
    <property type="match status" value="1"/>
</dbReference>
<dbReference type="CDD" id="cd15482">
    <property type="entry name" value="Sialidase_non-viral"/>
    <property type="match status" value="1"/>
</dbReference>
<accession>A0A1G8VWZ3</accession>
<dbReference type="Gene3D" id="2.130.10.10">
    <property type="entry name" value="YVTN repeat-like/Quinoprotein amine dehydrogenase"/>
    <property type="match status" value="2"/>
</dbReference>
<keyword evidence="1" id="KW-0602">Photosynthesis</keyword>
<dbReference type="Proteomes" id="UP000199527">
    <property type="component" value="Unassembled WGS sequence"/>
</dbReference>
<dbReference type="InterPro" id="IPR015943">
    <property type="entry name" value="WD40/YVTN_repeat-like_dom_sf"/>
</dbReference>
<protein>
    <recommendedName>
        <fullName evidence="4">Photosynthesis system II assembly factor Ycf48/Hcf136-like domain-containing protein</fullName>
    </recommendedName>
</protein>
<dbReference type="OrthoDB" id="9813892at2"/>
<keyword evidence="6" id="KW-1185">Reference proteome</keyword>
<evidence type="ECO:0000313" key="6">
    <source>
        <dbReference type="Proteomes" id="UP000199527"/>
    </source>
</evidence>
<dbReference type="GO" id="GO:0015979">
    <property type="term" value="P:photosynthesis"/>
    <property type="evidence" value="ECO:0007669"/>
    <property type="project" value="UniProtKB-KW"/>
</dbReference>
<gene>
    <name evidence="5" type="ORF">SAMN04488540_11216</name>
</gene>
<organism evidence="5 6">
    <name type="scientific">Ferrimonas sediminum</name>
    <dbReference type="NCBI Taxonomy" id="718193"/>
    <lineage>
        <taxon>Bacteria</taxon>
        <taxon>Pseudomonadati</taxon>
        <taxon>Pseudomonadota</taxon>
        <taxon>Gammaproteobacteria</taxon>
        <taxon>Alteromonadales</taxon>
        <taxon>Ferrimonadaceae</taxon>
        <taxon>Ferrimonas</taxon>
    </lineage>
</organism>
<evidence type="ECO:0000313" key="5">
    <source>
        <dbReference type="EMBL" id="SDJ70456.1"/>
    </source>
</evidence>
<evidence type="ECO:0000256" key="1">
    <source>
        <dbReference type="ARBA" id="ARBA00022531"/>
    </source>
</evidence>
<name>A0A1G8VWZ3_9GAMM</name>
<dbReference type="SUPFAM" id="SSF50939">
    <property type="entry name" value="Sialidases"/>
    <property type="match status" value="1"/>
</dbReference>
<evidence type="ECO:0000259" key="4">
    <source>
        <dbReference type="Pfam" id="PF14870"/>
    </source>
</evidence>
<keyword evidence="3" id="KW-0732">Signal</keyword>
<keyword evidence="2" id="KW-0604">Photosystem II</keyword>
<evidence type="ECO:0000256" key="2">
    <source>
        <dbReference type="ARBA" id="ARBA00023276"/>
    </source>
</evidence>
<feature type="domain" description="Photosynthesis system II assembly factor Ycf48/Hcf136-like" evidence="4">
    <location>
        <begin position="66"/>
        <end position="113"/>
    </location>
</feature>